<evidence type="ECO:0000313" key="3">
    <source>
        <dbReference type="Proteomes" id="UP001190700"/>
    </source>
</evidence>
<sequence length="115" mass="11561">MLSAVQESIARQGCGAARREAALCPLPAGRRGDLSMTVSAVSRCIREAVPVGAEDLGGARSPCGQWGATGWGGPAALLDVSAKACGSALPDAGGCMLDVQALPPDVYDDVMYAGL</sequence>
<reference evidence="2" key="2">
    <citation type="submission" date="2023-06" db="EMBL/GenBank/DDBJ databases">
        <title>Long-read-based genome assembly of the green algal bacterivore Cymbomonas tetramitiformis.</title>
        <authorList>
            <person name="Gyaltshen Y."/>
            <person name="Rozenberg A."/>
            <person name="Paasch A."/>
            <person name="Burns J.A."/>
            <person name="Warring S."/>
            <person name="Larson R."/>
            <person name="Maurer-Alcala X."/>
            <person name="Dacks J."/>
            <person name="Kim E."/>
        </authorList>
    </citation>
    <scope>NUCLEOTIDE SEQUENCE</scope>
    <source>
        <strain evidence="2">PLY_AMNH</strain>
    </source>
</reference>
<gene>
    <name evidence="1" type="ORF">CYMTET_39323</name>
    <name evidence="2" type="ORF">CYMTET_8915</name>
</gene>
<dbReference type="AlphaFoldDB" id="A0AAE0GSD0"/>
<name>A0AAE0GSD0_9CHLO</name>
<evidence type="ECO:0000313" key="2">
    <source>
        <dbReference type="EMBL" id="KAK3283387.1"/>
    </source>
</evidence>
<accession>A0AAE0GSD0</accession>
<dbReference type="EMBL" id="LGRX02002818">
    <property type="protein sequence ID" value="KAK3283387.1"/>
    <property type="molecule type" value="Genomic_DNA"/>
</dbReference>
<organism evidence="2 3">
    <name type="scientific">Cymbomonas tetramitiformis</name>
    <dbReference type="NCBI Taxonomy" id="36881"/>
    <lineage>
        <taxon>Eukaryota</taxon>
        <taxon>Viridiplantae</taxon>
        <taxon>Chlorophyta</taxon>
        <taxon>Pyramimonadophyceae</taxon>
        <taxon>Pyramimonadales</taxon>
        <taxon>Pyramimonadaceae</taxon>
        <taxon>Cymbomonas</taxon>
    </lineage>
</organism>
<evidence type="ECO:0000313" key="1">
    <source>
        <dbReference type="EMBL" id="KAK3251304.1"/>
    </source>
</evidence>
<dbReference type="EMBL" id="LGRX02026107">
    <property type="protein sequence ID" value="KAK3251304.1"/>
    <property type="molecule type" value="Genomic_DNA"/>
</dbReference>
<comment type="caution">
    <text evidence="2">The sequence shown here is derived from an EMBL/GenBank/DDBJ whole genome shotgun (WGS) entry which is preliminary data.</text>
</comment>
<keyword evidence="3" id="KW-1185">Reference proteome</keyword>
<dbReference type="Proteomes" id="UP001190700">
    <property type="component" value="Unassembled WGS sequence"/>
</dbReference>
<reference evidence="2 3" key="1">
    <citation type="journal article" date="2015" name="Genome Biol. Evol.">
        <title>Comparative Genomics of a Bacterivorous Green Alga Reveals Evolutionary Causalities and Consequences of Phago-Mixotrophic Mode of Nutrition.</title>
        <authorList>
            <person name="Burns J.A."/>
            <person name="Paasch A."/>
            <person name="Narechania A."/>
            <person name="Kim E."/>
        </authorList>
    </citation>
    <scope>NUCLEOTIDE SEQUENCE [LARGE SCALE GENOMIC DNA]</scope>
    <source>
        <strain evidence="2">PLY_AMNH</strain>
    </source>
</reference>
<proteinExistence type="predicted"/>
<protein>
    <submittedName>
        <fullName evidence="2">Uncharacterized protein</fullName>
    </submittedName>
</protein>